<dbReference type="GO" id="GO:0009061">
    <property type="term" value="P:anaerobic respiration"/>
    <property type="evidence" value="ECO:0007669"/>
    <property type="project" value="TreeGrafter"/>
</dbReference>
<keyword evidence="3" id="KW-0500">Molybdenum</keyword>
<dbReference type="GO" id="GO:0043546">
    <property type="term" value="F:molybdopterin cofactor binding"/>
    <property type="evidence" value="ECO:0007669"/>
    <property type="project" value="InterPro"/>
</dbReference>
<feature type="signal peptide" evidence="7">
    <location>
        <begin position="1"/>
        <end position="28"/>
    </location>
</feature>
<dbReference type="PANTHER" id="PTHR43742">
    <property type="entry name" value="TRIMETHYLAMINE-N-OXIDE REDUCTASE"/>
    <property type="match status" value="1"/>
</dbReference>
<organism evidence="10 11">
    <name type="scientific">Shimia isoporae</name>
    <dbReference type="NCBI Taxonomy" id="647720"/>
    <lineage>
        <taxon>Bacteria</taxon>
        <taxon>Pseudomonadati</taxon>
        <taxon>Pseudomonadota</taxon>
        <taxon>Alphaproteobacteria</taxon>
        <taxon>Rhodobacterales</taxon>
        <taxon>Roseobacteraceae</taxon>
    </lineage>
</organism>
<dbReference type="InterPro" id="IPR050612">
    <property type="entry name" value="Prok_Mopterin_Oxidored"/>
</dbReference>
<feature type="chain" id="PRO_5020361270" evidence="7">
    <location>
        <begin position="29"/>
        <end position="884"/>
    </location>
</feature>
<dbReference type="EMBL" id="SMGR01000001">
    <property type="protein sequence ID" value="TCL08245.1"/>
    <property type="molecule type" value="Genomic_DNA"/>
</dbReference>
<proteinExistence type="inferred from homology"/>
<dbReference type="Pfam" id="PF00384">
    <property type="entry name" value="Molybdopterin"/>
    <property type="match status" value="1"/>
</dbReference>
<dbReference type="InterPro" id="IPR036909">
    <property type="entry name" value="Cyt_c-like_dom_sf"/>
</dbReference>
<keyword evidence="6" id="KW-0560">Oxidoreductase</keyword>
<keyword evidence="11" id="KW-1185">Reference proteome</keyword>
<keyword evidence="4" id="KW-0479">Metal-binding</keyword>
<reference evidence="10 11" key="1">
    <citation type="submission" date="2019-03" db="EMBL/GenBank/DDBJ databases">
        <title>Genomic Encyclopedia of Archaeal and Bacterial Type Strains, Phase II (KMG-II): from individual species to whole genera.</title>
        <authorList>
            <person name="Goeker M."/>
        </authorList>
    </citation>
    <scope>NUCLEOTIDE SEQUENCE [LARGE SCALE GENOMIC DNA]</scope>
    <source>
        <strain evidence="10 11">DSM 26433</strain>
    </source>
</reference>
<dbReference type="Gene3D" id="2.40.40.20">
    <property type="match status" value="1"/>
</dbReference>
<comment type="cofactor">
    <cofactor evidence="1">
        <name>Mo-bis(molybdopterin guanine dinucleotide)</name>
        <dbReference type="ChEBI" id="CHEBI:60539"/>
    </cofactor>
</comment>
<dbReference type="Gene3D" id="3.40.50.740">
    <property type="match status" value="1"/>
</dbReference>
<dbReference type="PROSITE" id="PS51318">
    <property type="entry name" value="TAT"/>
    <property type="match status" value="1"/>
</dbReference>
<evidence type="ECO:0000313" key="11">
    <source>
        <dbReference type="Proteomes" id="UP000295673"/>
    </source>
</evidence>
<name>A0A4R1NJP6_9RHOB</name>
<comment type="caution">
    <text evidence="10">The sequence shown here is derived from an EMBL/GenBank/DDBJ whole genome shotgun (WGS) entry which is preliminary data.</text>
</comment>
<dbReference type="GO" id="GO:0020037">
    <property type="term" value="F:heme binding"/>
    <property type="evidence" value="ECO:0007669"/>
    <property type="project" value="InterPro"/>
</dbReference>
<dbReference type="Gene3D" id="3.90.55.10">
    <property type="entry name" value="Dimethylsulfoxide Reductase, domain 3"/>
    <property type="match status" value="1"/>
</dbReference>
<dbReference type="GO" id="GO:0009055">
    <property type="term" value="F:electron transfer activity"/>
    <property type="evidence" value="ECO:0007669"/>
    <property type="project" value="InterPro"/>
</dbReference>
<dbReference type="SUPFAM" id="SSF53706">
    <property type="entry name" value="Formate dehydrogenase/DMSO reductase, domains 1-3"/>
    <property type="match status" value="1"/>
</dbReference>
<dbReference type="RefSeq" id="WP_132858389.1">
    <property type="nucleotide sequence ID" value="NZ_SMGR01000001.1"/>
</dbReference>
<evidence type="ECO:0000259" key="9">
    <source>
        <dbReference type="Pfam" id="PF01568"/>
    </source>
</evidence>
<dbReference type="Pfam" id="PF01568">
    <property type="entry name" value="Molydop_binding"/>
    <property type="match status" value="1"/>
</dbReference>
<dbReference type="InterPro" id="IPR006657">
    <property type="entry name" value="MoPterin_dinucl-bd_dom"/>
</dbReference>
<dbReference type="Proteomes" id="UP000295673">
    <property type="component" value="Unassembled WGS sequence"/>
</dbReference>
<dbReference type="GO" id="GO:0030151">
    <property type="term" value="F:molybdenum ion binding"/>
    <property type="evidence" value="ECO:0007669"/>
    <property type="project" value="TreeGrafter"/>
</dbReference>
<dbReference type="InterPro" id="IPR006656">
    <property type="entry name" value="Mopterin_OxRdtase"/>
</dbReference>
<evidence type="ECO:0000256" key="3">
    <source>
        <dbReference type="ARBA" id="ARBA00022505"/>
    </source>
</evidence>
<comment type="similarity">
    <text evidence="2">Belongs to the prokaryotic molybdopterin-containing oxidoreductase family.</text>
</comment>
<dbReference type="PANTHER" id="PTHR43742:SF10">
    <property type="entry name" value="TRIMETHYLAMINE-N-OXIDE REDUCTASE 2"/>
    <property type="match status" value="1"/>
</dbReference>
<dbReference type="Gene3D" id="3.40.228.10">
    <property type="entry name" value="Dimethylsulfoxide Reductase, domain 2"/>
    <property type="match status" value="1"/>
</dbReference>
<dbReference type="SUPFAM" id="SSF46626">
    <property type="entry name" value="Cytochrome c"/>
    <property type="match status" value="1"/>
</dbReference>
<dbReference type="OrthoDB" id="9759518at2"/>
<protein>
    <submittedName>
        <fullName evidence="10">Trimethylamine-N-oxide reductase (Cytochrome c)</fullName>
    </submittedName>
</protein>
<dbReference type="InterPro" id="IPR006655">
    <property type="entry name" value="Mopterin_OxRdtase_prok_CS"/>
</dbReference>
<evidence type="ECO:0000313" key="10">
    <source>
        <dbReference type="EMBL" id="TCL08245.1"/>
    </source>
</evidence>
<evidence type="ECO:0000256" key="2">
    <source>
        <dbReference type="ARBA" id="ARBA00010312"/>
    </source>
</evidence>
<keyword evidence="5 7" id="KW-0732">Signal</keyword>
<evidence type="ECO:0000256" key="7">
    <source>
        <dbReference type="SAM" id="SignalP"/>
    </source>
</evidence>
<gene>
    <name evidence="10" type="ORF">BXY66_0279</name>
</gene>
<dbReference type="GO" id="GO:0030288">
    <property type="term" value="C:outer membrane-bounded periplasmic space"/>
    <property type="evidence" value="ECO:0007669"/>
    <property type="project" value="TreeGrafter"/>
</dbReference>
<evidence type="ECO:0000256" key="6">
    <source>
        <dbReference type="ARBA" id="ARBA00023002"/>
    </source>
</evidence>
<evidence type="ECO:0000259" key="8">
    <source>
        <dbReference type="Pfam" id="PF00384"/>
    </source>
</evidence>
<feature type="domain" description="Molybdopterin oxidoreductase" evidence="8">
    <location>
        <begin position="88"/>
        <end position="544"/>
    </location>
</feature>
<dbReference type="InterPro" id="IPR009010">
    <property type="entry name" value="Asp_de-COase-like_dom_sf"/>
</dbReference>
<evidence type="ECO:0000256" key="5">
    <source>
        <dbReference type="ARBA" id="ARBA00022729"/>
    </source>
</evidence>
<dbReference type="InterPro" id="IPR006311">
    <property type="entry name" value="TAT_signal"/>
</dbReference>
<evidence type="ECO:0000256" key="4">
    <source>
        <dbReference type="ARBA" id="ARBA00022723"/>
    </source>
</evidence>
<dbReference type="PROSITE" id="PS00490">
    <property type="entry name" value="MOLYBDOPTERIN_PROK_2"/>
    <property type="match status" value="1"/>
</dbReference>
<dbReference type="GO" id="GO:0016491">
    <property type="term" value="F:oxidoreductase activity"/>
    <property type="evidence" value="ECO:0007669"/>
    <property type="project" value="UniProtKB-KW"/>
</dbReference>
<accession>A0A4R1NJP6</accession>
<dbReference type="AlphaFoldDB" id="A0A4R1NJP6"/>
<feature type="domain" description="Molybdopterin dinucleotide-binding" evidence="9">
    <location>
        <begin position="658"/>
        <end position="773"/>
    </location>
</feature>
<dbReference type="Gene3D" id="1.10.760.10">
    <property type="entry name" value="Cytochrome c-like domain"/>
    <property type="match status" value="1"/>
</dbReference>
<sequence>MTLSRRQLLKSGTAAAAFAPLTSSPLFAAADGAARNVSFIPHAEQYGAFWAMVEDGEFVKAIPRTEYDPRPTHMVSRGAVSRTYSPTRIEYPYVRKSYLEGLDGDRRTDLRAKDEWVRVDWDTALGLTAKAILDTLETHDNDAIFSSSYGAWAHGGVLTPNVLQGRFFNLIGGCSVTVGDYSGGAAQILMPHVVGDMEVYSRQTSWWQLLQNTEQFILVGVDPHKNGRAEGGVTDHSMFPKWEAIREAGVKFISIDPQQTTTADWLDAEWVKIIPNTDTALFMAMTYHLVDRKKHDEEFLKKYTVGWEKYVDYLQGKDDGIRKTPEWAAEITGIPAQKIRALANNANNKRTQIGGSWSIQRAHHGEMPYWAITAFSCFTGQFGLPGGGVGFSWHWGQGGALFAQAIAPGGLPQGRNRAPGICPASRINEMLLNPGKEFTRNGTTYNYPDVQMVYNAGNNFASHQQDVNELLRALQKVHTVVVQDCWWTASAQFADIVLPACTTLETNEIGSGGTYSKDKVYAFRKVIEPIGESLPDFEIFRRLAALFGVEEGFTDNMEVMDIIEQSYDKSTASEYMDFDEFWEVGVARVPTPTEERTWTRHGAFREDPDANPLATASGKVEIFCQNIADMNIDDCPGMPTWMEPAEYLGNAPEPDMVHVVSPHPYNRIHSQFAQADLRDEMNIEDREWVKVSKADAAKHGIEDGDLVELYNDRGTIIVGARVGEDIMEGVVSLYEGAWLSYDSKGRCNSGAINILTSSRPSSGLSQATTANTCLAKLRKATDVEGPNKAYLANDRLIDEQMTLEASVFGLERAETAVASLLEDMEPGEKLFYEKCTLCHVPRDPKGHTKKEWDSITQSMFPNAGLEGEEAQEVLDWLYANAKDA</sequence>
<evidence type="ECO:0000256" key="1">
    <source>
        <dbReference type="ARBA" id="ARBA00001942"/>
    </source>
</evidence>
<dbReference type="SUPFAM" id="SSF50692">
    <property type="entry name" value="ADC-like"/>
    <property type="match status" value="1"/>
</dbReference>